<sequence length="196" mass="21988">MSELISLFCEYGIFAMFVLILAEYACFPVSSEIILPFAGAFAASQGISFFLLLPVSILAGLIGTSICYFLGLKGGTRLLTWISTRFPSTENALHSSCQTFEKYGLFAVGIGRVIPLCRTYIAFVAGAFHQPYPSFFAASFAGISVWNSLLIGVGYFFRENWPLISGYYTQYKDTLLLILIVFLFLFLFHRIIRDYF</sequence>
<evidence type="ECO:0000259" key="8">
    <source>
        <dbReference type="Pfam" id="PF09335"/>
    </source>
</evidence>
<evidence type="ECO:0000256" key="3">
    <source>
        <dbReference type="ARBA" id="ARBA00022475"/>
    </source>
</evidence>
<comment type="subcellular location">
    <subcellularLocation>
        <location evidence="1">Cell membrane</location>
        <topology evidence="1">Multi-pass membrane protein</topology>
    </subcellularLocation>
</comment>
<gene>
    <name evidence="9" type="ORF">ASU35_02605</name>
</gene>
<feature type="transmembrane region" description="Helical" evidence="7">
    <location>
        <begin position="175"/>
        <end position="192"/>
    </location>
</feature>
<reference evidence="9 10" key="1">
    <citation type="submission" date="2015-11" db="EMBL/GenBank/DDBJ databases">
        <title>Butyribacter intestini gen. nov., sp. nov., a butyric acid-producing bacterium of the family Lachnospiraceae isolated from the human faeces.</title>
        <authorList>
            <person name="Zou Y."/>
            <person name="Xue W."/>
            <person name="Luo G."/>
            <person name="Lv M."/>
        </authorList>
    </citation>
    <scope>NUCLEOTIDE SEQUENCE [LARGE SCALE GENOMIC DNA]</scope>
    <source>
        <strain evidence="9 10">ACET-33324</strain>
    </source>
</reference>
<dbReference type="Pfam" id="PF09335">
    <property type="entry name" value="VTT_dom"/>
    <property type="match status" value="1"/>
</dbReference>
<evidence type="ECO:0000256" key="7">
    <source>
        <dbReference type="SAM" id="Phobius"/>
    </source>
</evidence>
<name>A0A0V8QDQ4_9FIRM</name>
<keyword evidence="3" id="KW-1003">Cell membrane</keyword>
<evidence type="ECO:0000313" key="10">
    <source>
        <dbReference type="Proteomes" id="UP000054874"/>
    </source>
</evidence>
<feature type="transmembrane region" description="Helical" evidence="7">
    <location>
        <begin position="47"/>
        <end position="71"/>
    </location>
</feature>
<dbReference type="PANTHER" id="PTHR42709:SF6">
    <property type="entry name" value="UNDECAPRENYL PHOSPHATE TRANSPORTER A"/>
    <property type="match status" value="1"/>
</dbReference>
<dbReference type="Proteomes" id="UP000054874">
    <property type="component" value="Unassembled WGS sequence"/>
</dbReference>
<dbReference type="InterPro" id="IPR032816">
    <property type="entry name" value="VTT_dom"/>
</dbReference>
<dbReference type="AlphaFoldDB" id="A0A0V8QDQ4"/>
<feature type="domain" description="VTT" evidence="8">
    <location>
        <begin position="31"/>
        <end position="155"/>
    </location>
</feature>
<keyword evidence="6 7" id="KW-0472">Membrane</keyword>
<comment type="similarity">
    <text evidence="2">Belongs to the DedA family.</text>
</comment>
<accession>A0A0V8QDQ4</accession>
<dbReference type="InterPro" id="IPR051311">
    <property type="entry name" value="DedA_domain"/>
</dbReference>
<keyword evidence="4 7" id="KW-0812">Transmembrane</keyword>
<feature type="transmembrane region" description="Helical" evidence="7">
    <location>
        <begin position="103"/>
        <end position="128"/>
    </location>
</feature>
<evidence type="ECO:0000256" key="4">
    <source>
        <dbReference type="ARBA" id="ARBA00022692"/>
    </source>
</evidence>
<dbReference type="RefSeq" id="WP_058353147.1">
    <property type="nucleotide sequence ID" value="NZ_CABMMD010000164.1"/>
</dbReference>
<comment type="caution">
    <text evidence="9">The sequence shown here is derived from an EMBL/GenBank/DDBJ whole genome shotgun (WGS) entry which is preliminary data.</text>
</comment>
<organism evidence="9 10">
    <name type="scientific">Acetivibrio ethanolgignens</name>
    <dbReference type="NCBI Taxonomy" id="290052"/>
    <lineage>
        <taxon>Bacteria</taxon>
        <taxon>Bacillati</taxon>
        <taxon>Bacillota</taxon>
        <taxon>Clostridia</taxon>
        <taxon>Eubacteriales</taxon>
        <taxon>Oscillospiraceae</taxon>
        <taxon>Acetivibrio</taxon>
    </lineage>
</organism>
<protein>
    <recommendedName>
        <fullName evidence="8">VTT domain-containing protein</fullName>
    </recommendedName>
</protein>
<feature type="transmembrane region" description="Helical" evidence="7">
    <location>
        <begin position="135"/>
        <end position="155"/>
    </location>
</feature>
<keyword evidence="5 7" id="KW-1133">Transmembrane helix</keyword>
<evidence type="ECO:0000256" key="1">
    <source>
        <dbReference type="ARBA" id="ARBA00004651"/>
    </source>
</evidence>
<evidence type="ECO:0000256" key="5">
    <source>
        <dbReference type="ARBA" id="ARBA00022989"/>
    </source>
</evidence>
<dbReference type="OrthoDB" id="9813426at2"/>
<proteinExistence type="inferred from homology"/>
<evidence type="ECO:0000256" key="2">
    <source>
        <dbReference type="ARBA" id="ARBA00010792"/>
    </source>
</evidence>
<evidence type="ECO:0000256" key="6">
    <source>
        <dbReference type="ARBA" id="ARBA00023136"/>
    </source>
</evidence>
<dbReference type="STRING" id="290052.ASU35_02605"/>
<dbReference type="PANTHER" id="PTHR42709">
    <property type="entry name" value="ALKALINE PHOSPHATASE LIKE PROTEIN"/>
    <property type="match status" value="1"/>
</dbReference>
<dbReference type="EMBL" id="LNAM01000164">
    <property type="protein sequence ID" value="KSV58712.1"/>
    <property type="molecule type" value="Genomic_DNA"/>
</dbReference>
<dbReference type="GO" id="GO:0005886">
    <property type="term" value="C:plasma membrane"/>
    <property type="evidence" value="ECO:0007669"/>
    <property type="project" value="UniProtKB-SubCell"/>
</dbReference>
<keyword evidence="10" id="KW-1185">Reference proteome</keyword>
<evidence type="ECO:0000313" key="9">
    <source>
        <dbReference type="EMBL" id="KSV58712.1"/>
    </source>
</evidence>
<feature type="transmembrane region" description="Helical" evidence="7">
    <location>
        <begin position="12"/>
        <end position="35"/>
    </location>
</feature>